<dbReference type="InterPro" id="IPR038293">
    <property type="entry name" value="ATPase_inh_sub_z_sf"/>
</dbReference>
<accession>A0ABT5HGV1</accession>
<keyword evidence="2" id="KW-1185">Reference proteome</keyword>
<evidence type="ECO:0000313" key="1">
    <source>
        <dbReference type="EMBL" id="MDC7675218.1"/>
    </source>
</evidence>
<dbReference type="Gene3D" id="1.10.790.20">
    <property type="entry name" value="Domain of unknown function DUF1476"/>
    <property type="match status" value="1"/>
</dbReference>
<proteinExistence type="predicted"/>
<organism evidence="1 2">
    <name type="scientific">Asticcacaulis machinosus</name>
    <dbReference type="NCBI Taxonomy" id="2984211"/>
    <lineage>
        <taxon>Bacteria</taxon>
        <taxon>Pseudomonadati</taxon>
        <taxon>Pseudomonadota</taxon>
        <taxon>Alphaproteobacteria</taxon>
        <taxon>Caulobacterales</taxon>
        <taxon>Caulobacteraceae</taxon>
        <taxon>Asticcacaulis</taxon>
    </lineage>
</organism>
<evidence type="ECO:0000313" key="2">
    <source>
        <dbReference type="Proteomes" id="UP001218579"/>
    </source>
</evidence>
<dbReference type="PIRSF" id="PIRSF031780">
    <property type="entry name" value="UCP031780"/>
    <property type="match status" value="1"/>
</dbReference>
<dbReference type="EMBL" id="JAQQKV010000001">
    <property type="protein sequence ID" value="MDC7675218.1"/>
    <property type="molecule type" value="Genomic_DNA"/>
</dbReference>
<dbReference type="InterPro" id="IPR009945">
    <property type="entry name" value="ATPase_inh_sub_z"/>
</dbReference>
<gene>
    <name evidence="1" type="ORF">PQU98_03700</name>
</gene>
<sequence length="107" mass="12033">MTTFEDRSKGFENQFAHSEELEFKAAARRNRMVGLWAGEKMGLTGQILEDYAKAVVRADFEQPGEEDVIRKVLGDLKASNLSVSESEVRTKVAEYHAQAREALKGEQ</sequence>
<dbReference type="Proteomes" id="UP001218579">
    <property type="component" value="Unassembled WGS sequence"/>
</dbReference>
<protein>
    <submittedName>
        <fullName evidence="1">DUF1476 domain-containing protein</fullName>
    </submittedName>
</protein>
<reference evidence="1 2" key="1">
    <citation type="submission" date="2023-01" db="EMBL/GenBank/DDBJ databases">
        <title>Novel species of the genus Asticcacaulis isolated from rivers.</title>
        <authorList>
            <person name="Lu H."/>
        </authorList>
    </citation>
    <scope>NUCLEOTIDE SEQUENCE [LARGE SCALE GENOMIC DNA]</scope>
    <source>
        <strain evidence="1 2">LKC15W</strain>
    </source>
</reference>
<dbReference type="Pfam" id="PF07345">
    <property type="entry name" value="ATPaseInh_sub_z"/>
    <property type="match status" value="1"/>
</dbReference>
<comment type="caution">
    <text evidence="1">The sequence shown here is derived from an EMBL/GenBank/DDBJ whole genome shotgun (WGS) entry which is preliminary data.</text>
</comment>
<dbReference type="RefSeq" id="WP_272743529.1">
    <property type="nucleotide sequence ID" value="NZ_JAQQKV010000001.1"/>
</dbReference>
<name>A0ABT5HGV1_9CAUL</name>